<dbReference type="GO" id="GO:0008270">
    <property type="term" value="F:zinc ion binding"/>
    <property type="evidence" value="ECO:0007669"/>
    <property type="project" value="UniProtKB-KW"/>
</dbReference>
<keyword evidence="5" id="KW-0498">Mitosis</keyword>
<evidence type="ECO:0000259" key="10">
    <source>
        <dbReference type="PROSITE" id="PS50089"/>
    </source>
</evidence>
<dbReference type="GO" id="GO:0051301">
    <property type="term" value="P:cell division"/>
    <property type="evidence" value="ECO:0007669"/>
    <property type="project" value="UniProtKB-KW"/>
</dbReference>
<evidence type="ECO:0000313" key="12">
    <source>
        <dbReference type="Proteomes" id="UP000095605"/>
    </source>
</evidence>
<dbReference type="EMBL" id="LPNL01000005">
    <property type="protein sequence ID" value="OEJ85822.1"/>
    <property type="molecule type" value="Genomic_DNA"/>
</dbReference>
<proteinExistence type="predicted"/>
<keyword evidence="7" id="KW-0862">Zinc</keyword>
<sequence length="146" mass="16841">MKCEVESVQLVGTTYFTKDRLDDIKNENEQDALEYLNDIMKLSGKDDSMEDDEFVCGICQISFSRHCCHCTVPTKIDVDINNIIHRKEIFPRQFINLIANVHNGCSLAQGVCGHYFHYHCIEKWLVVPDAAGKCPMCRQDFVEYDK</sequence>
<feature type="domain" description="RING-type" evidence="10">
    <location>
        <begin position="112"/>
        <end position="138"/>
    </location>
</feature>
<evidence type="ECO:0000313" key="11">
    <source>
        <dbReference type="EMBL" id="OEJ85822.1"/>
    </source>
</evidence>
<reference evidence="12" key="1">
    <citation type="journal article" date="2016" name="Genome Announc.">
        <title>Genome sequences of three species of Hanseniaspora isolated from spontaneous wine fermentations.</title>
        <authorList>
            <person name="Sternes P.R."/>
            <person name="Lee D."/>
            <person name="Kutyna D.R."/>
            <person name="Borneman A.R."/>
        </authorList>
    </citation>
    <scope>NUCLEOTIDE SEQUENCE [LARGE SCALE GENOMIC DNA]</scope>
    <source>
        <strain evidence="12">AWRI3578</strain>
    </source>
</reference>
<dbReference type="GO" id="GO:0031145">
    <property type="term" value="P:anaphase-promoting complex-dependent catabolic process"/>
    <property type="evidence" value="ECO:0007669"/>
    <property type="project" value="InterPro"/>
</dbReference>
<evidence type="ECO:0000256" key="2">
    <source>
        <dbReference type="ARBA" id="ARBA00022618"/>
    </source>
</evidence>
<evidence type="ECO:0000256" key="8">
    <source>
        <dbReference type="ARBA" id="ARBA00023306"/>
    </source>
</evidence>
<dbReference type="InterPro" id="IPR001841">
    <property type="entry name" value="Znf_RING"/>
</dbReference>
<dbReference type="InterPro" id="IPR024991">
    <property type="entry name" value="RING-H2_APC11"/>
</dbReference>
<protein>
    <recommendedName>
        <fullName evidence="1">Anaphase-promoting complex subunit 11</fullName>
    </recommendedName>
</protein>
<keyword evidence="6" id="KW-0833">Ubl conjugation pathway</keyword>
<dbReference type="Pfam" id="PF12861">
    <property type="entry name" value="zf-ANAPC11"/>
    <property type="match status" value="1"/>
</dbReference>
<organism evidence="11 12">
    <name type="scientific">Hanseniaspora opuntiae</name>
    <dbReference type="NCBI Taxonomy" id="211096"/>
    <lineage>
        <taxon>Eukaryota</taxon>
        <taxon>Fungi</taxon>
        <taxon>Dikarya</taxon>
        <taxon>Ascomycota</taxon>
        <taxon>Saccharomycotina</taxon>
        <taxon>Saccharomycetes</taxon>
        <taxon>Saccharomycodales</taxon>
        <taxon>Saccharomycodaceae</taxon>
        <taxon>Hanseniaspora</taxon>
    </lineage>
</organism>
<dbReference type="PANTHER" id="PTHR11210">
    <property type="entry name" value="RING BOX"/>
    <property type="match status" value="1"/>
</dbReference>
<comment type="caution">
    <text evidence="11">The sequence shown here is derived from an EMBL/GenBank/DDBJ whole genome shotgun (WGS) entry which is preliminary data.</text>
</comment>
<dbReference type="GO" id="GO:0061630">
    <property type="term" value="F:ubiquitin protein ligase activity"/>
    <property type="evidence" value="ECO:0007669"/>
    <property type="project" value="InterPro"/>
</dbReference>
<dbReference type="GO" id="GO:0097602">
    <property type="term" value="F:cullin family protein binding"/>
    <property type="evidence" value="ECO:0007669"/>
    <property type="project" value="InterPro"/>
</dbReference>
<evidence type="ECO:0000256" key="6">
    <source>
        <dbReference type="ARBA" id="ARBA00022786"/>
    </source>
</evidence>
<dbReference type="Proteomes" id="UP000095605">
    <property type="component" value="Unassembled WGS sequence"/>
</dbReference>
<dbReference type="GO" id="GO:0005680">
    <property type="term" value="C:anaphase-promoting complex"/>
    <property type="evidence" value="ECO:0007669"/>
    <property type="project" value="InterPro"/>
</dbReference>
<evidence type="ECO:0000256" key="5">
    <source>
        <dbReference type="ARBA" id="ARBA00022776"/>
    </source>
</evidence>
<evidence type="ECO:0000256" key="3">
    <source>
        <dbReference type="ARBA" id="ARBA00022723"/>
    </source>
</evidence>
<dbReference type="PROSITE" id="PS50089">
    <property type="entry name" value="ZF_RING_2"/>
    <property type="match status" value="1"/>
</dbReference>
<keyword evidence="4 9" id="KW-0863">Zinc-finger</keyword>
<dbReference type="Gene3D" id="3.30.40.10">
    <property type="entry name" value="Zinc/RING finger domain, C3HC4 (zinc finger)"/>
    <property type="match status" value="1"/>
</dbReference>
<keyword evidence="3" id="KW-0479">Metal-binding</keyword>
<dbReference type="SUPFAM" id="SSF57850">
    <property type="entry name" value="RING/U-box"/>
    <property type="match status" value="1"/>
</dbReference>
<dbReference type="InterPro" id="IPR013083">
    <property type="entry name" value="Znf_RING/FYVE/PHD"/>
</dbReference>
<keyword evidence="8" id="KW-0131">Cell cycle</keyword>
<dbReference type="OrthoDB" id="1681166at2759"/>
<dbReference type="InterPro" id="IPR051031">
    <property type="entry name" value="RING-box_E3_Ubiquitin_Ligase"/>
</dbReference>
<dbReference type="AlphaFoldDB" id="A0A1E5RFY2"/>
<gene>
    <name evidence="11" type="ORF">AWRI3578_g2427</name>
</gene>
<keyword evidence="2" id="KW-0132">Cell division</keyword>
<evidence type="ECO:0000256" key="9">
    <source>
        <dbReference type="PROSITE-ProRule" id="PRU00175"/>
    </source>
</evidence>
<keyword evidence="12" id="KW-1185">Reference proteome</keyword>
<accession>A0A1E5RFY2</accession>
<evidence type="ECO:0000256" key="1">
    <source>
        <dbReference type="ARBA" id="ARBA00013928"/>
    </source>
</evidence>
<evidence type="ECO:0000256" key="7">
    <source>
        <dbReference type="ARBA" id="ARBA00022833"/>
    </source>
</evidence>
<name>A0A1E5RFY2_9ASCO</name>
<evidence type="ECO:0000256" key="4">
    <source>
        <dbReference type="ARBA" id="ARBA00022771"/>
    </source>
</evidence>